<organism evidence="6 7">
    <name type="scientific">Tepidanaerobacter acetatoxydans (strain DSM 21804 / JCM 16047 / Re1)</name>
    <dbReference type="NCBI Taxonomy" id="1209989"/>
    <lineage>
        <taxon>Bacteria</taxon>
        <taxon>Bacillati</taxon>
        <taxon>Bacillota</taxon>
        <taxon>Clostridia</taxon>
        <taxon>Thermosediminibacterales</taxon>
        <taxon>Tepidanaerobacteraceae</taxon>
        <taxon>Tepidanaerobacter</taxon>
    </lineage>
</organism>
<dbReference type="PANTHER" id="PTHR34136">
    <property type="match status" value="1"/>
</dbReference>
<dbReference type="NCBIfam" id="TIGR00696">
    <property type="entry name" value="wecG_tagA_cpsF"/>
    <property type="match status" value="1"/>
</dbReference>
<accession>F4LWT6</accession>
<reference evidence="7" key="1">
    <citation type="journal article" date="2013" name="Genome Announc.">
        <title>First genome sequence of a syntrophic acetate-oxidizing bacterium, Tepidanaerobacter acetatoxydans strain Re1.</title>
        <authorList>
            <person name="Manzoor S."/>
            <person name="Bongcam-Rudloff E."/>
            <person name="Schnurer A."/>
            <person name="Muller B."/>
        </authorList>
    </citation>
    <scope>NUCLEOTIDE SEQUENCE [LARGE SCALE GENOMIC DNA]</scope>
    <source>
        <strain evidence="7">Re1</strain>
    </source>
</reference>
<dbReference type="GO" id="GO:0019350">
    <property type="term" value="P:teichoic acid biosynthetic process"/>
    <property type="evidence" value="ECO:0007669"/>
    <property type="project" value="UniProtKB-UniRule"/>
</dbReference>
<gene>
    <name evidence="6" type="primary">tarA</name>
    <name evidence="6" type="ordered locus">TEPIRE1_1800</name>
</gene>
<dbReference type="InterPro" id="IPR004629">
    <property type="entry name" value="WecG_TagA_CpsF"/>
</dbReference>
<proteinExistence type="inferred from homology"/>
<dbReference type="RefSeq" id="WP_013778730.1">
    <property type="nucleotide sequence ID" value="NC_015519.1"/>
</dbReference>
<evidence type="ECO:0000256" key="3">
    <source>
        <dbReference type="ARBA" id="ARBA00022944"/>
    </source>
</evidence>
<dbReference type="KEGG" id="tae:TepiRe1_1800"/>
<comment type="catalytic activity">
    <reaction evidence="5">
        <text>UDP-N-acetyl-alpha-D-mannosamine + N-acetyl-alpha-D-glucosaminyl-di-trans,octa-cis-undecaprenyl diphosphate = N-acetyl-beta-D-mannosaminyl-(1-&gt;4)-N-acetyl-alpha-D-glucosaminyl di-trans,octa-cis-undecaprenyl diphosphate + UDP + H(+)</text>
        <dbReference type="Rhea" id="RHEA:16053"/>
        <dbReference type="ChEBI" id="CHEBI:15378"/>
        <dbReference type="ChEBI" id="CHEBI:58223"/>
        <dbReference type="ChEBI" id="CHEBI:62959"/>
        <dbReference type="ChEBI" id="CHEBI:68623"/>
        <dbReference type="ChEBI" id="CHEBI:132210"/>
        <dbReference type="EC" id="2.4.1.187"/>
    </reaction>
</comment>
<dbReference type="PATRIC" id="fig|1209989.3.peg.2077"/>
<comment type="function">
    <text evidence="5">Catalyzes the conversion of GlcNAc-PP-undecaprenol into ManNAc-GlcNAc-PP-undecaprenol, the first committed lipid intermediate in the de novo synthesis of teichoic acid.</text>
</comment>
<keyword evidence="4 5" id="KW-0961">Cell wall biogenesis/degradation</keyword>
<dbReference type="STRING" id="1209989.TepRe1_1672"/>
<dbReference type="AlphaFoldDB" id="F4LWT6"/>
<sequence length="253" mass="28101">MNVKDRERINVLDVLLDCVDYEDACQRVAAFLNSYSNKVIVTPNAEIIMAAQKDHELKAVLNAADICLPDGIGVVIASKILGKPLVERTTGFDFMMKVLGMADKESLRLFLLGGKPGIAEKAGEKITSMFPNIQIVGSYHGYFNEDDTQKVVSIINNSKPDILLVAMGCPKQEMFMLHNKDKLKFKVAMGVGGSFDVLSGNVNRAPIFMQKVGLEWLYRLLTQPTRFKRMSALPLFLLKVTACRLTKNKEVSV</sequence>
<name>F4LWT6_TEPAE</name>
<dbReference type="CDD" id="cd06533">
    <property type="entry name" value="Glyco_transf_WecG_TagA"/>
    <property type="match status" value="1"/>
</dbReference>
<evidence type="ECO:0000256" key="5">
    <source>
        <dbReference type="HAMAP-Rule" id="MF_02070"/>
    </source>
</evidence>
<comment type="pathway">
    <text evidence="5">Cell wall biogenesis; teichoic acid biosynthesis.</text>
</comment>
<dbReference type="InterPro" id="IPR034714">
    <property type="entry name" value="TagA_TarA"/>
</dbReference>
<dbReference type="eggNOG" id="COG1922">
    <property type="taxonomic scope" value="Bacteria"/>
</dbReference>
<dbReference type="HAMAP" id="MF_02070">
    <property type="entry name" value="TagA_TarA"/>
    <property type="match status" value="1"/>
</dbReference>
<dbReference type="Proteomes" id="UP000010802">
    <property type="component" value="Chromosome"/>
</dbReference>
<dbReference type="EC" id="2.4.1.187" evidence="5"/>
<dbReference type="Pfam" id="PF03808">
    <property type="entry name" value="Glyco_tran_WecG"/>
    <property type="match status" value="1"/>
</dbReference>
<keyword evidence="1 5" id="KW-0328">Glycosyltransferase</keyword>
<keyword evidence="7" id="KW-1185">Reference proteome</keyword>
<evidence type="ECO:0000313" key="6">
    <source>
        <dbReference type="EMBL" id="CCP26599.1"/>
    </source>
</evidence>
<dbReference type="GO" id="GO:0071555">
    <property type="term" value="P:cell wall organization"/>
    <property type="evidence" value="ECO:0007669"/>
    <property type="project" value="UniProtKB-KW"/>
</dbReference>
<evidence type="ECO:0000256" key="4">
    <source>
        <dbReference type="ARBA" id="ARBA00023316"/>
    </source>
</evidence>
<evidence type="ECO:0000313" key="7">
    <source>
        <dbReference type="Proteomes" id="UP000010802"/>
    </source>
</evidence>
<keyword evidence="3 5" id="KW-0777">Teichoic acid biosynthesis</keyword>
<accession>L0S2B0</accession>
<dbReference type="UniPathway" id="UPA00632"/>
<dbReference type="OrthoDB" id="9771846at2"/>
<keyword evidence="2 5" id="KW-0808">Transferase</keyword>
<dbReference type="GO" id="GO:0047244">
    <property type="term" value="F:N-acetylglucosaminyldiphosphoundecaprenol N-acetyl-beta-D-mannosaminyltransferase activity"/>
    <property type="evidence" value="ECO:0007669"/>
    <property type="project" value="UniProtKB-UniRule"/>
</dbReference>
<dbReference type="PANTHER" id="PTHR34136:SF1">
    <property type="entry name" value="UDP-N-ACETYL-D-MANNOSAMINURONIC ACID TRANSFERASE"/>
    <property type="match status" value="1"/>
</dbReference>
<evidence type="ECO:0000256" key="1">
    <source>
        <dbReference type="ARBA" id="ARBA00022676"/>
    </source>
</evidence>
<comment type="similarity">
    <text evidence="5">Belongs to the glycosyltransferase 26 family. TagA/TarA subfamily.</text>
</comment>
<protein>
    <recommendedName>
        <fullName evidence="5">N-acetylglucosaminyldiphosphoundecaprenol N-acetyl-beta-D-mannosaminyltransferase</fullName>
        <ecNumber evidence="5">2.4.1.187</ecNumber>
    </recommendedName>
    <alternativeName>
        <fullName evidence="5">N-acetylmannosaminyltransferase</fullName>
    </alternativeName>
    <alternativeName>
        <fullName evidence="5">UDP-N-acetylmannosamine transferase</fullName>
    </alternativeName>
    <alternativeName>
        <fullName evidence="5">UDP-N-acetylmannosamine:N-acetylglucosaminyl pyrophosphorylundecaprenol N-acetylmannosaminyltransferase</fullName>
    </alternativeName>
</protein>
<dbReference type="KEGG" id="tep:TepRe1_1672"/>
<dbReference type="EMBL" id="HF563609">
    <property type="protein sequence ID" value="CCP26599.1"/>
    <property type="molecule type" value="Genomic_DNA"/>
</dbReference>
<evidence type="ECO:0000256" key="2">
    <source>
        <dbReference type="ARBA" id="ARBA00022679"/>
    </source>
</evidence>
<dbReference type="HOGENOM" id="CLU_063203_3_1_9"/>